<evidence type="ECO:0000256" key="4">
    <source>
        <dbReference type="ARBA" id="ARBA00022989"/>
    </source>
</evidence>
<comment type="similarity">
    <text evidence="2">Belongs to the EamA transporter family.</text>
</comment>
<protein>
    <submittedName>
        <fullName evidence="8">EamA domain-containing membrane protein RarD</fullName>
    </submittedName>
</protein>
<feature type="transmembrane region" description="Helical" evidence="6">
    <location>
        <begin position="61"/>
        <end position="81"/>
    </location>
</feature>
<feature type="domain" description="EamA" evidence="7">
    <location>
        <begin position="2"/>
        <end position="133"/>
    </location>
</feature>
<dbReference type="EMBL" id="FUWH01000005">
    <property type="protein sequence ID" value="SJZ86233.1"/>
    <property type="molecule type" value="Genomic_DNA"/>
</dbReference>
<evidence type="ECO:0000256" key="6">
    <source>
        <dbReference type="SAM" id="Phobius"/>
    </source>
</evidence>
<comment type="subcellular location">
    <subcellularLocation>
        <location evidence="1">Membrane</location>
        <topology evidence="1">Multi-pass membrane protein</topology>
    </subcellularLocation>
</comment>
<dbReference type="STRING" id="413434.SAMN04488132_105138"/>
<dbReference type="PANTHER" id="PTHR32322">
    <property type="entry name" value="INNER MEMBRANE TRANSPORTER"/>
    <property type="match status" value="1"/>
</dbReference>
<keyword evidence="9" id="KW-1185">Reference proteome</keyword>
<feature type="transmembrane region" description="Helical" evidence="6">
    <location>
        <begin position="267"/>
        <end position="284"/>
    </location>
</feature>
<proteinExistence type="inferred from homology"/>
<feature type="transmembrane region" description="Helical" evidence="6">
    <location>
        <begin position="242"/>
        <end position="261"/>
    </location>
</feature>
<dbReference type="Proteomes" id="UP000190888">
    <property type="component" value="Unassembled WGS sequence"/>
</dbReference>
<evidence type="ECO:0000313" key="9">
    <source>
        <dbReference type="Proteomes" id="UP000190888"/>
    </source>
</evidence>
<accession>A0A1T4P3Y9</accession>
<keyword evidence="5 6" id="KW-0472">Membrane</keyword>
<dbReference type="InterPro" id="IPR037185">
    <property type="entry name" value="EmrE-like"/>
</dbReference>
<feature type="transmembrane region" description="Helical" evidence="6">
    <location>
        <begin position="178"/>
        <end position="197"/>
    </location>
</feature>
<dbReference type="GO" id="GO:0016020">
    <property type="term" value="C:membrane"/>
    <property type="evidence" value="ECO:0007669"/>
    <property type="project" value="UniProtKB-SubCell"/>
</dbReference>
<keyword evidence="3 6" id="KW-0812">Transmembrane</keyword>
<feature type="transmembrane region" description="Helical" evidence="6">
    <location>
        <begin position="122"/>
        <end position="143"/>
    </location>
</feature>
<evidence type="ECO:0000256" key="5">
    <source>
        <dbReference type="ARBA" id="ARBA00023136"/>
    </source>
</evidence>
<dbReference type="AlphaFoldDB" id="A0A1T4P3Y9"/>
<reference evidence="8 9" key="1">
    <citation type="submission" date="2017-02" db="EMBL/GenBank/DDBJ databases">
        <authorList>
            <person name="Peterson S.W."/>
        </authorList>
    </citation>
    <scope>NUCLEOTIDE SEQUENCE [LARGE SCALE GENOMIC DNA]</scope>
    <source>
        <strain evidence="8 9">DSM 22335</strain>
    </source>
</reference>
<evidence type="ECO:0000256" key="1">
    <source>
        <dbReference type="ARBA" id="ARBA00004141"/>
    </source>
</evidence>
<feature type="transmembrane region" description="Helical" evidence="6">
    <location>
        <begin position="32"/>
        <end position="49"/>
    </location>
</feature>
<feature type="transmembrane region" description="Helical" evidence="6">
    <location>
        <begin position="149"/>
        <end position="166"/>
    </location>
</feature>
<evidence type="ECO:0000256" key="3">
    <source>
        <dbReference type="ARBA" id="ARBA00022692"/>
    </source>
</evidence>
<gene>
    <name evidence="8" type="ORF">SAMN04488132_105138</name>
</gene>
<evidence type="ECO:0000313" key="8">
    <source>
        <dbReference type="EMBL" id="SJZ86233.1"/>
    </source>
</evidence>
<dbReference type="SUPFAM" id="SSF103481">
    <property type="entry name" value="Multidrug resistance efflux transporter EmrE"/>
    <property type="match status" value="2"/>
</dbReference>
<feature type="domain" description="EamA" evidence="7">
    <location>
        <begin position="148"/>
        <end position="284"/>
    </location>
</feature>
<dbReference type="Gene3D" id="1.10.3730.20">
    <property type="match status" value="2"/>
</dbReference>
<keyword evidence="4 6" id="KW-1133">Transmembrane helix</keyword>
<organism evidence="8 9">
    <name type="scientific">Sediminibacterium ginsengisoli</name>
    <dbReference type="NCBI Taxonomy" id="413434"/>
    <lineage>
        <taxon>Bacteria</taxon>
        <taxon>Pseudomonadati</taxon>
        <taxon>Bacteroidota</taxon>
        <taxon>Chitinophagia</taxon>
        <taxon>Chitinophagales</taxon>
        <taxon>Chitinophagaceae</taxon>
        <taxon>Sediminibacterium</taxon>
    </lineage>
</organism>
<dbReference type="PANTHER" id="PTHR32322:SF2">
    <property type="entry name" value="EAMA DOMAIN-CONTAINING PROTEIN"/>
    <property type="match status" value="1"/>
</dbReference>
<feature type="transmembrane region" description="Helical" evidence="6">
    <location>
        <begin position="87"/>
        <end position="110"/>
    </location>
</feature>
<name>A0A1T4P3Y9_9BACT</name>
<evidence type="ECO:0000259" key="7">
    <source>
        <dbReference type="Pfam" id="PF00892"/>
    </source>
</evidence>
<dbReference type="InterPro" id="IPR050638">
    <property type="entry name" value="AA-Vitamin_Transporters"/>
</dbReference>
<dbReference type="Pfam" id="PF00892">
    <property type="entry name" value="EamA"/>
    <property type="match status" value="2"/>
</dbReference>
<evidence type="ECO:0000256" key="2">
    <source>
        <dbReference type="ARBA" id="ARBA00007362"/>
    </source>
</evidence>
<dbReference type="InterPro" id="IPR000620">
    <property type="entry name" value="EamA_dom"/>
</dbReference>
<sequence length="289" mass="31527">MLALTAVIIWSGNFILSRGVISKIGPVSFAFYRWLLASLLIAPLAWSQLRAAFRFFLQNKFYLFAVALTGIAIFNTCVYIAGHHTSAINMALIGTTSSPVFATVMAVVFLKERLTFARLAGMLLCLSGILLLLSGGSLQQLAAFRFSRGDLWILAGAFAFAVYSILVKRKPATLPPVAFLFVVFALGTFLLFPFYLYESHYTPATDWSWPLGAAILYVALGASVISFLCWNNAIQTLGATRTVLFGNLIPVFSTLEAVALLHESITAIHIYSGILVIAGIIIANRRTKT</sequence>
<feature type="transmembrane region" description="Helical" evidence="6">
    <location>
        <begin position="209"/>
        <end position="230"/>
    </location>
</feature>